<dbReference type="OrthoDB" id="9795622at2"/>
<dbReference type="AlphaFoldDB" id="A0A1E7Q9C9"/>
<dbReference type="Proteomes" id="UP000242258">
    <property type="component" value="Unassembled WGS sequence"/>
</dbReference>
<proteinExistence type="predicted"/>
<dbReference type="SUPFAM" id="SSF51695">
    <property type="entry name" value="PLC-like phosphodiesterases"/>
    <property type="match status" value="1"/>
</dbReference>
<keyword evidence="3" id="KW-1185">Reference proteome</keyword>
<evidence type="ECO:0000259" key="1">
    <source>
        <dbReference type="PROSITE" id="PS51704"/>
    </source>
</evidence>
<sequence>MQIIAHRGASGEFPENTLLAIEQAIQQAADGIEIDIFAVDGELIVIHDHHLARTTNGKGSIYQYSLAQLQQLDAGQGQTIPTLWQVLQLLHPTTLWLNIELKGADTVAALVALLARAELQLQFDCSRLLVSSFNHHLLAELAVQRPDIKLAALTASLPLHYAAFASALNAYAVNCDVSFINADFVADAKARNLKVYVYTVDQADDIARLRQYGVDGIFTNYPARSRQLVLVLNENK</sequence>
<dbReference type="PANTHER" id="PTHR46211">
    <property type="entry name" value="GLYCEROPHOSPHORYL DIESTER PHOSPHODIESTERASE"/>
    <property type="match status" value="1"/>
</dbReference>
<dbReference type="GO" id="GO:0008081">
    <property type="term" value="F:phosphoric diester hydrolase activity"/>
    <property type="evidence" value="ECO:0007669"/>
    <property type="project" value="InterPro"/>
</dbReference>
<reference evidence="3" key="1">
    <citation type="submission" date="2016-09" db="EMBL/GenBank/DDBJ databases">
        <authorList>
            <person name="Wan X."/>
            <person name="Hou S."/>
        </authorList>
    </citation>
    <scope>NUCLEOTIDE SEQUENCE [LARGE SCALE GENOMIC DNA]</scope>
    <source>
        <strain evidence="3">KH87</strain>
    </source>
</reference>
<dbReference type="Gene3D" id="3.20.20.190">
    <property type="entry name" value="Phosphatidylinositol (PI) phosphodiesterase"/>
    <property type="match status" value="1"/>
</dbReference>
<feature type="domain" description="GP-PDE" evidence="1">
    <location>
        <begin position="1"/>
        <end position="229"/>
    </location>
</feature>
<comment type="caution">
    <text evidence="2">The sequence shown here is derived from an EMBL/GenBank/DDBJ whole genome shotgun (WGS) entry which is preliminary data.</text>
</comment>
<evidence type="ECO:0000313" key="3">
    <source>
        <dbReference type="Proteomes" id="UP000242258"/>
    </source>
</evidence>
<accession>A0A1E7Q9C9</accession>
<dbReference type="InterPro" id="IPR030395">
    <property type="entry name" value="GP_PDE_dom"/>
</dbReference>
<evidence type="ECO:0000313" key="2">
    <source>
        <dbReference type="EMBL" id="OEY70757.1"/>
    </source>
</evidence>
<dbReference type="Pfam" id="PF03009">
    <property type="entry name" value="GDPD"/>
    <property type="match status" value="1"/>
</dbReference>
<dbReference type="GO" id="GO:0006629">
    <property type="term" value="P:lipid metabolic process"/>
    <property type="evidence" value="ECO:0007669"/>
    <property type="project" value="InterPro"/>
</dbReference>
<dbReference type="STRING" id="1628148.BI198_15210"/>
<protein>
    <submittedName>
        <fullName evidence="2">Glycerophosphodiester phosphodiesterase</fullName>
    </submittedName>
</protein>
<dbReference type="InterPro" id="IPR017946">
    <property type="entry name" value="PLC-like_Pdiesterase_TIM-brl"/>
</dbReference>
<dbReference type="EMBL" id="MKEK01000001">
    <property type="protein sequence ID" value="OEY70757.1"/>
    <property type="molecule type" value="Genomic_DNA"/>
</dbReference>
<dbReference type="PANTHER" id="PTHR46211:SF1">
    <property type="entry name" value="GLYCEROPHOSPHODIESTER PHOSPHODIESTERASE, CYTOPLASMIC"/>
    <property type="match status" value="1"/>
</dbReference>
<dbReference type="PROSITE" id="PS51704">
    <property type="entry name" value="GP_PDE"/>
    <property type="match status" value="1"/>
</dbReference>
<gene>
    <name evidence="2" type="ORF">BI198_15210</name>
</gene>
<name>A0A1E7Q9C9_9GAMM</name>
<dbReference type="RefSeq" id="WP_070050327.1">
    <property type="nucleotide sequence ID" value="NZ_CBCSDO010000002.1"/>
</dbReference>
<organism evidence="2 3">
    <name type="scientific">Rheinheimera salexigens</name>
    <dbReference type="NCBI Taxonomy" id="1628148"/>
    <lineage>
        <taxon>Bacteria</taxon>
        <taxon>Pseudomonadati</taxon>
        <taxon>Pseudomonadota</taxon>
        <taxon>Gammaproteobacteria</taxon>
        <taxon>Chromatiales</taxon>
        <taxon>Chromatiaceae</taxon>
        <taxon>Rheinheimera</taxon>
    </lineage>
</organism>